<evidence type="ECO:0000256" key="2">
    <source>
        <dbReference type="ARBA" id="ARBA00016161"/>
    </source>
</evidence>
<sequence length="76" mass="8568">MLSAARESHPHGVKCLSSPNGNLGSRNWEAVDLGNEERKYKFLRFMGAGKKEHTDHLLIEDHKSTSHKQGKKAKKN</sequence>
<dbReference type="InterPro" id="IPR026714">
    <property type="entry name" value="SMAP"/>
</dbReference>
<dbReference type="PANTHER" id="PTHR22175:SF0">
    <property type="entry name" value="SMALL ACIDIC PROTEIN"/>
    <property type="match status" value="1"/>
</dbReference>
<proteinExistence type="inferred from homology"/>
<feature type="region of interest" description="Disordered" evidence="3">
    <location>
        <begin position="54"/>
        <end position="76"/>
    </location>
</feature>
<dbReference type="Ensembl" id="ENSSSUT00005023116.1">
    <property type="protein sequence ID" value="ENSSSUP00005020220.1"/>
    <property type="gene ID" value="ENSSSUG00005013122.1"/>
</dbReference>
<comment type="similarity">
    <text evidence="1">Belongs to the SMAP family.</text>
</comment>
<reference evidence="5" key="2">
    <citation type="submission" date="2025-09" db="UniProtKB">
        <authorList>
            <consortium name="Ensembl"/>
        </authorList>
    </citation>
    <scope>IDENTIFICATION</scope>
</reference>
<dbReference type="OMA" id="KSTSHKQ"/>
<accession>A0A673UG32</accession>
<feature type="domain" description="Small acidic protein-like" evidence="4">
    <location>
        <begin position="28"/>
        <end position="72"/>
    </location>
</feature>
<evidence type="ECO:0000256" key="3">
    <source>
        <dbReference type="SAM" id="MobiDB-lite"/>
    </source>
</evidence>
<evidence type="ECO:0000256" key="1">
    <source>
        <dbReference type="ARBA" id="ARBA00006502"/>
    </source>
</evidence>
<feature type="compositionally biased region" description="Basic residues" evidence="3">
    <location>
        <begin position="65"/>
        <end position="76"/>
    </location>
</feature>
<evidence type="ECO:0000259" key="4">
    <source>
        <dbReference type="Pfam" id="PF15477"/>
    </source>
</evidence>
<reference evidence="5" key="1">
    <citation type="submission" date="2025-08" db="UniProtKB">
        <authorList>
            <consortium name="Ensembl"/>
        </authorList>
    </citation>
    <scope>IDENTIFICATION</scope>
</reference>
<evidence type="ECO:0000313" key="6">
    <source>
        <dbReference type="Proteomes" id="UP000472268"/>
    </source>
</evidence>
<evidence type="ECO:0000313" key="5">
    <source>
        <dbReference type="Ensembl" id="ENSSSUP00005020220.1"/>
    </source>
</evidence>
<organism evidence="5 6">
    <name type="scientific">Suricata suricatta</name>
    <name type="common">Meerkat</name>
    <dbReference type="NCBI Taxonomy" id="37032"/>
    <lineage>
        <taxon>Eukaryota</taxon>
        <taxon>Metazoa</taxon>
        <taxon>Chordata</taxon>
        <taxon>Craniata</taxon>
        <taxon>Vertebrata</taxon>
        <taxon>Euteleostomi</taxon>
        <taxon>Mammalia</taxon>
        <taxon>Eutheria</taxon>
        <taxon>Laurasiatheria</taxon>
        <taxon>Carnivora</taxon>
        <taxon>Feliformia</taxon>
        <taxon>Herpestidae</taxon>
        <taxon>Suricata</taxon>
    </lineage>
</organism>
<dbReference type="PANTHER" id="PTHR22175">
    <property type="entry name" value="SMALL ACIDIC PROTEIN-RELATED"/>
    <property type="match status" value="1"/>
</dbReference>
<feature type="region of interest" description="Disordered" evidence="3">
    <location>
        <begin position="1"/>
        <end position="25"/>
    </location>
</feature>
<protein>
    <recommendedName>
        <fullName evidence="2">Small acidic protein</fullName>
    </recommendedName>
</protein>
<feature type="compositionally biased region" description="Basic and acidic residues" evidence="3">
    <location>
        <begin position="1"/>
        <end position="10"/>
    </location>
</feature>
<name>A0A673UG32_SURSU</name>
<dbReference type="Pfam" id="PF15477">
    <property type="entry name" value="SMAP"/>
    <property type="match status" value="1"/>
</dbReference>
<keyword evidence="6" id="KW-1185">Reference proteome</keyword>
<dbReference type="AlphaFoldDB" id="A0A673UG32"/>
<dbReference type="Proteomes" id="UP000472268">
    <property type="component" value="Unplaced"/>
</dbReference>
<dbReference type="InterPro" id="IPR028124">
    <property type="entry name" value="SMAP_dom"/>
</dbReference>
<feature type="compositionally biased region" description="Basic and acidic residues" evidence="3">
    <location>
        <begin position="54"/>
        <end position="64"/>
    </location>
</feature>